<evidence type="ECO:0000313" key="1">
    <source>
        <dbReference type="EMBL" id="TKK84924.1"/>
    </source>
</evidence>
<sequence>MTITESETPPRAFPAPDHRAIVRALSARFPHWSIWYGSATGHYWGLRRFDDGRIGFIEALSPQEFVRQATTGY</sequence>
<dbReference type="EMBL" id="SZQA01000031">
    <property type="protein sequence ID" value="TKK84924.1"/>
    <property type="molecule type" value="Genomic_DNA"/>
</dbReference>
<protein>
    <submittedName>
        <fullName evidence="1">Uncharacterized protein</fullName>
    </submittedName>
</protein>
<gene>
    <name evidence="1" type="ORF">FDA94_27410</name>
</gene>
<keyword evidence="2" id="KW-1185">Reference proteome</keyword>
<dbReference type="AlphaFoldDB" id="A0A4U3MA09"/>
<reference evidence="1 2" key="1">
    <citation type="submission" date="2019-04" db="EMBL/GenBank/DDBJ databases">
        <title>Herbidospora sp. NEAU-GS14.nov., a novel actinomycete isolated from soil.</title>
        <authorList>
            <person name="Han L."/>
        </authorList>
    </citation>
    <scope>NUCLEOTIDE SEQUENCE [LARGE SCALE GENOMIC DNA]</scope>
    <source>
        <strain evidence="1 2">NEAU-GS14</strain>
    </source>
</reference>
<accession>A0A4U3MA09</accession>
<dbReference type="RefSeq" id="WP_034382748.1">
    <property type="nucleotide sequence ID" value="NZ_SZQA01000031.1"/>
</dbReference>
<organism evidence="1 2">
    <name type="scientific">Herbidospora galbida</name>
    <dbReference type="NCBI Taxonomy" id="2575442"/>
    <lineage>
        <taxon>Bacteria</taxon>
        <taxon>Bacillati</taxon>
        <taxon>Actinomycetota</taxon>
        <taxon>Actinomycetes</taxon>
        <taxon>Streptosporangiales</taxon>
        <taxon>Streptosporangiaceae</taxon>
        <taxon>Herbidospora</taxon>
    </lineage>
</organism>
<evidence type="ECO:0000313" key="2">
    <source>
        <dbReference type="Proteomes" id="UP000308705"/>
    </source>
</evidence>
<dbReference type="Proteomes" id="UP000308705">
    <property type="component" value="Unassembled WGS sequence"/>
</dbReference>
<dbReference type="OrthoDB" id="3538741at2"/>
<name>A0A4U3MA09_9ACTN</name>
<comment type="caution">
    <text evidence="1">The sequence shown here is derived from an EMBL/GenBank/DDBJ whole genome shotgun (WGS) entry which is preliminary data.</text>
</comment>
<proteinExistence type="predicted"/>